<evidence type="ECO:0008006" key="3">
    <source>
        <dbReference type="Google" id="ProtNLM"/>
    </source>
</evidence>
<evidence type="ECO:0000313" key="1">
    <source>
        <dbReference type="EMBL" id="OGL81107.1"/>
    </source>
</evidence>
<gene>
    <name evidence="1" type="ORF">A2936_00710</name>
</gene>
<dbReference type="Proteomes" id="UP000176846">
    <property type="component" value="Unassembled WGS sequence"/>
</dbReference>
<reference evidence="1 2" key="1">
    <citation type="journal article" date="2016" name="Nat. Commun.">
        <title>Thousands of microbial genomes shed light on interconnected biogeochemical processes in an aquifer system.</title>
        <authorList>
            <person name="Anantharaman K."/>
            <person name="Brown C.T."/>
            <person name="Hug L.A."/>
            <person name="Sharon I."/>
            <person name="Castelle C.J."/>
            <person name="Probst A.J."/>
            <person name="Thomas B.C."/>
            <person name="Singh A."/>
            <person name="Wilkins M.J."/>
            <person name="Karaoz U."/>
            <person name="Brodie E.L."/>
            <person name="Williams K.H."/>
            <person name="Hubbard S.S."/>
            <person name="Banfield J.F."/>
        </authorList>
    </citation>
    <scope>NUCLEOTIDE SEQUENCE [LARGE SCALE GENOMIC DNA]</scope>
</reference>
<comment type="caution">
    <text evidence="1">The sequence shown here is derived from an EMBL/GenBank/DDBJ whole genome shotgun (WGS) entry which is preliminary data.</text>
</comment>
<accession>A0A1F7UTW8</accession>
<proteinExistence type="predicted"/>
<name>A0A1F7UTW8_9BACT</name>
<dbReference type="EMBL" id="MGEK01000033">
    <property type="protein sequence ID" value="OGL81107.1"/>
    <property type="molecule type" value="Genomic_DNA"/>
</dbReference>
<evidence type="ECO:0000313" key="2">
    <source>
        <dbReference type="Proteomes" id="UP000176846"/>
    </source>
</evidence>
<dbReference type="AlphaFoldDB" id="A0A1F7UTW8"/>
<organism evidence="1 2">
    <name type="scientific">Candidatus Uhrbacteria bacterium RIFCSPLOWO2_01_FULL_47_25</name>
    <dbReference type="NCBI Taxonomy" id="1802402"/>
    <lineage>
        <taxon>Bacteria</taxon>
        <taxon>Candidatus Uhriibacteriota</taxon>
    </lineage>
</organism>
<sequence length="237" mass="27267">MTIDRETNYFDPDYLASRQKVTREYRELAEEQLPTPEKDWGIIWPLSGPDLTFEEDPTTAPEEAHKTVTYNQTKGRFETALNLAKLVTALRTNKDLKDITMADIEQAGPMIYWNGRAAHNNYLAEFVASGELEKRYNFPASKLAITANREIKHTDDQFEDFPINILPPGEKVIIVTDFYHLPRVKRYAQKYAKKLLPEEVVLYPAQPSRLPVKMAIQEIKKIHGYSQEGILPPDTDN</sequence>
<protein>
    <recommendedName>
        <fullName evidence="3">DUF218 domain-containing protein</fullName>
    </recommendedName>
</protein>